<name>A0A517Y1F5_9BACT</name>
<evidence type="ECO:0000256" key="1">
    <source>
        <dbReference type="SAM" id="MobiDB-lite"/>
    </source>
</evidence>
<proteinExistence type="predicted"/>
<keyword evidence="3" id="KW-1185">Reference proteome</keyword>
<dbReference type="Proteomes" id="UP000319576">
    <property type="component" value="Chromosome"/>
</dbReference>
<evidence type="ECO:0000313" key="2">
    <source>
        <dbReference type="EMBL" id="QDU23580.1"/>
    </source>
</evidence>
<gene>
    <name evidence="2" type="ORF">ETAA1_55820</name>
</gene>
<feature type="region of interest" description="Disordered" evidence="1">
    <location>
        <begin position="1"/>
        <end position="21"/>
    </location>
</feature>
<accession>A0A517Y1F5</accession>
<reference evidence="2 3" key="1">
    <citation type="submission" date="2019-02" db="EMBL/GenBank/DDBJ databases">
        <title>Deep-cultivation of Planctomycetes and their phenomic and genomic characterization uncovers novel biology.</title>
        <authorList>
            <person name="Wiegand S."/>
            <person name="Jogler M."/>
            <person name="Boedeker C."/>
            <person name="Pinto D."/>
            <person name="Vollmers J."/>
            <person name="Rivas-Marin E."/>
            <person name="Kohn T."/>
            <person name="Peeters S.H."/>
            <person name="Heuer A."/>
            <person name="Rast P."/>
            <person name="Oberbeckmann S."/>
            <person name="Bunk B."/>
            <person name="Jeske O."/>
            <person name="Meyerdierks A."/>
            <person name="Storesund J.E."/>
            <person name="Kallscheuer N."/>
            <person name="Luecker S."/>
            <person name="Lage O.M."/>
            <person name="Pohl T."/>
            <person name="Merkel B.J."/>
            <person name="Hornburger P."/>
            <person name="Mueller R.-W."/>
            <person name="Bruemmer F."/>
            <person name="Labrenz M."/>
            <person name="Spormann A.M."/>
            <person name="Op den Camp H."/>
            <person name="Overmann J."/>
            <person name="Amann R."/>
            <person name="Jetten M.S.M."/>
            <person name="Mascher T."/>
            <person name="Medema M.H."/>
            <person name="Devos D.P."/>
            <person name="Kaster A.-K."/>
            <person name="Ovreas L."/>
            <person name="Rohde M."/>
            <person name="Galperin M.Y."/>
            <person name="Jogler C."/>
        </authorList>
    </citation>
    <scope>NUCLEOTIDE SEQUENCE [LARGE SCALE GENOMIC DNA]</scope>
    <source>
        <strain evidence="2 3">ETA_A1</strain>
    </source>
</reference>
<organism evidence="2 3">
    <name type="scientific">Urbifossiella limnaea</name>
    <dbReference type="NCBI Taxonomy" id="2528023"/>
    <lineage>
        <taxon>Bacteria</taxon>
        <taxon>Pseudomonadati</taxon>
        <taxon>Planctomycetota</taxon>
        <taxon>Planctomycetia</taxon>
        <taxon>Gemmatales</taxon>
        <taxon>Gemmataceae</taxon>
        <taxon>Urbifossiella</taxon>
    </lineage>
</organism>
<evidence type="ECO:0000313" key="3">
    <source>
        <dbReference type="Proteomes" id="UP000319576"/>
    </source>
</evidence>
<dbReference type="AlphaFoldDB" id="A0A517Y1F5"/>
<dbReference type="EMBL" id="CP036273">
    <property type="protein sequence ID" value="QDU23580.1"/>
    <property type="molecule type" value="Genomic_DNA"/>
</dbReference>
<protein>
    <submittedName>
        <fullName evidence="2">Uncharacterized protein</fullName>
    </submittedName>
</protein>
<dbReference type="KEGG" id="uli:ETAA1_55820"/>
<sequence length="57" mass="6167">MSDPVAPSGTTSDPLRRRDPAATHQRWIEHLDRVCTDEQTVAAICAAAGVSVPAFYQ</sequence>